<reference evidence="1" key="1">
    <citation type="submission" date="2019-04" db="EMBL/GenBank/DDBJ databases">
        <title>Evolution of Biomass-Degrading Anaerobic Consortia Revealed by Metagenomics.</title>
        <authorList>
            <person name="Peng X."/>
        </authorList>
    </citation>
    <scope>NUCLEOTIDE SEQUENCE</scope>
    <source>
        <strain evidence="1">SIG311</strain>
    </source>
</reference>
<gene>
    <name evidence="1" type="ORF">E7272_04050</name>
</gene>
<dbReference type="AlphaFoldDB" id="A0A927U8E9"/>
<dbReference type="EMBL" id="SVER01000008">
    <property type="protein sequence ID" value="MBE5918997.1"/>
    <property type="molecule type" value="Genomic_DNA"/>
</dbReference>
<evidence type="ECO:0000313" key="1">
    <source>
        <dbReference type="EMBL" id="MBE5918997.1"/>
    </source>
</evidence>
<sequence length="213" mass="24825">MIPNKYLEEMRRNLRLRSRTANGIVDTSASKGKEKIVLITSGDKASELAHKNFEDAINYAWDMRDAPLSSPEDIRKIIEHLGLIINRGIVKEENLIRVLDSDKYAYVKVAKMKEHMEWFYPKLFERLMQSPGDPVEEAAFTEFQIDIRGHYFADGCGKTSMVSAAWVLFRRNHPLMEYIGGRDAFYSHTYTGTTKTEDEVYEEFLEYYRSLFK</sequence>
<dbReference type="Gene3D" id="1.10.3290.10">
    <property type="entry name" value="Fido-like domain"/>
    <property type="match status" value="1"/>
</dbReference>
<proteinExistence type="predicted"/>
<protein>
    <submittedName>
        <fullName evidence="1">Fic family protein</fullName>
    </submittedName>
</protein>
<dbReference type="Proteomes" id="UP000766246">
    <property type="component" value="Unassembled WGS sequence"/>
</dbReference>
<organism evidence="1 2">
    <name type="scientific">Pseudobutyrivibrio ruminis</name>
    <dbReference type="NCBI Taxonomy" id="46206"/>
    <lineage>
        <taxon>Bacteria</taxon>
        <taxon>Bacillati</taxon>
        <taxon>Bacillota</taxon>
        <taxon>Clostridia</taxon>
        <taxon>Lachnospirales</taxon>
        <taxon>Lachnospiraceae</taxon>
        <taxon>Pseudobutyrivibrio</taxon>
    </lineage>
</organism>
<dbReference type="InterPro" id="IPR036597">
    <property type="entry name" value="Fido-like_dom_sf"/>
</dbReference>
<evidence type="ECO:0000313" key="2">
    <source>
        <dbReference type="Proteomes" id="UP000766246"/>
    </source>
</evidence>
<name>A0A927U8E9_9FIRM</name>
<accession>A0A927U8E9</accession>
<comment type="caution">
    <text evidence="1">The sequence shown here is derived from an EMBL/GenBank/DDBJ whole genome shotgun (WGS) entry which is preliminary data.</text>
</comment>